<evidence type="ECO:0000313" key="5">
    <source>
        <dbReference type="Proteomes" id="UP001455384"/>
    </source>
</evidence>
<keyword evidence="1 3" id="KW-0732">Signal</keyword>
<reference evidence="5" key="1">
    <citation type="submission" date="2023-10" db="EMBL/GenBank/DDBJ databases">
        <title>Genome analysis and identification of Salinococcus sp. Bachu38 nov., a PGPR from the rhizosphere of Tamarix.</title>
        <authorList>
            <person name="Liang Z."/>
            <person name="Zhang X."/>
            <person name="Jia J."/>
            <person name="Chen X."/>
            <person name="Wang Y."/>
            <person name="Wang Q."/>
            <person name="Wang R."/>
        </authorList>
    </citation>
    <scope>NUCLEOTIDE SEQUENCE [LARGE SCALE GENOMIC DNA]</scope>
    <source>
        <strain evidence="5">Bachu38</strain>
    </source>
</reference>
<feature type="compositionally biased region" description="Acidic residues" evidence="2">
    <location>
        <begin position="23"/>
        <end position="68"/>
    </location>
</feature>
<evidence type="ECO:0000256" key="1">
    <source>
        <dbReference type="ARBA" id="ARBA00022729"/>
    </source>
</evidence>
<evidence type="ECO:0008006" key="6">
    <source>
        <dbReference type="Google" id="ProtNLM"/>
    </source>
</evidence>
<evidence type="ECO:0000256" key="3">
    <source>
        <dbReference type="SAM" id="SignalP"/>
    </source>
</evidence>
<dbReference type="RefSeq" id="WP_342387901.1">
    <property type="nucleotide sequence ID" value="NZ_CP138333.2"/>
</dbReference>
<name>A0ABZ3CI46_9STAP</name>
<dbReference type="InterPro" id="IPR029050">
    <property type="entry name" value="Immunoprotect_excell_Ig-like"/>
</dbReference>
<evidence type="ECO:0000256" key="2">
    <source>
        <dbReference type="SAM" id="MobiDB-lite"/>
    </source>
</evidence>
<feature type="chain" id="PRO_5047275411" description="DUF4352 domain-containing protein" evidence="3">
    <location>
        <begin position="21"/>
        <end position="225"/>
    </location>
</feature>
<gene>
    <name evidence="4" type="ORF">RQP18_11845</name>
</gene>
<feature type="signal peptide" evidence="3">
    <location>
        <begin position="1"/>
        <end position="20"/>
    </location>
</feature>
<dbReference type="Proteomes" id="UP001455384">
    <property type="component" value="Chromosome"/>
</dbReference>
<accession>A0ABZ3CI46</accession>
<protein>
    <recommendedName>
        <fullName evidence="6">DUF4352 domain-containing protein</fullName>
    </recommendedName>
</protein>
<feature type="region of interest" description="Disordered" evidence="2">
    <location>
        <begin position="22"/>
        <end position="85"/>
    </location>
</feature>
<organism evidence="4 5">
    <name type="scientific">Salinicoccus bachuensis</name>
    <dbReference type="NCBI Taxonomy" id="3136731"/>
    <lineage>
        <taxon>Bacteria</taxon>
        <taxon>Bacillati</taxon>
        <taxon>Bacillota</taxon>
        <taxon>Bacilli</taxon>
        <taxon>Bacillales</taxon>
        <taxon>Staphylococcaceae</taxon>
        <taxon>Salinicoccus</taxon>
    </lineage>
</organism>
<dbReference type="EMBL" id="CP138333">
    <property type="protein sequence ID" value="WZX29338.1"/>
    <property type="molecule type" value="Genomic_DNA"/>
</dbReference>
<sequence>MRNFLLAGGMAAVVLLGACGAEEATEDTTTEEAVEETFEDDVDEESETTEGNTEEASEEDSAEEDSAGTDEATRSSPAELGETVSVEVVTYDDNGERLAGTGNVTVDNVVRGAEAVEILTTEYMDPDPADDGQEWAVFDLTFELTEFEDDDHAVLVSENIEIFKEDGSNVSQDTYMWVEDDEFPAGEIYSGGTASGKVARAVPEGEPFLIKYNDHMEAEAFFRVE</sequence>
<keyword evidence="5" id="KW-1185">Reference proteome</keyword>
<dbReference type="PROSITE" id="PS51257">
    <property type="entry name" value="PROKAR_LIPOPROTEIN"/>
    <property type="match status" value="1"/>
</dbReference>
<proteinExistence type="predicted"/>
<dbReference type="Gene3D" id="2.60.40.1240">
    <property type="match status" value="1"/>
</dbReference>
<evidence type="ECO:0000313" key="4">
    <source>
        <dbReference type="EMBL" id="WZX29338.1"/>
    </source>
</evidence>